<sequence length="86" mass="9426">MDKRLEGNSVRKADYDTSKESDFEDGSSFLTQVESLRLSLRGPRLTAAIAFVTGTGFTLFGYDQGVMSSLLTAKQVCKIHSIGAFR</sequence>
<dbReference type="EMBL" id="JAFIQS020000004">
    <property type="protein sequence ID" value="KAH9482802.1"/>
    <property type="molecule type" value="Genomic_DNA"/>
</dbReference>
<reference evidence="1" key="1">
    <citation type="submission" date="2021-10" db="EMBL/GenBank/DDBJ databases">
        <title>Psilocybe cubensis genome.</title>
        <authorList>
            <person name="Mckernan K.J."/>
            <person name="Crawford S."/>
            <person name="Trippe A."/>
            <person name="Kane L.T."/>
            <person name="Mclaughlin S."/>
        </authorList>
    </citation>
    <scope>NUCLEOTIDE SEQUENCE</scope>
    <source>
        <strain evidence="1">MGC-MH-2018</strain>
    </source>
</reference>
<evidence type="ECO:0000313" key="2">
    <source>
        <dbReference type="Proteomes" id="UP000664032"/>
    </source>
</evidence>
<accession>A0ACB8H579</accession>
<evidence type="ECO:0000313" key="1">
    <source>
        <dbReference type="EMBL" id="KAH9482802.1"/>
    </source>
</evidence>
<protein>
    <submittedName>
        <fullName evidence="1">Sugar transporter STL1</fullName>
    </submittedName>
</protein>
<comment type="caution">
    <text evidence="1">The sequence shown here is derived from an EMBL/GenBank/DDBJ whole genome shotgun (WGS) entry which is preliminary data.</text>
</comment>
<keyword evidence="1" id="KW-0813">Transport</keyword>
<name>A0ACB8H579_PSICU</name>
<proteinExistence type="predicted"/>
<gene>
    <name evidence="1" type="ORF">JR316_0004902</name>
</gene>
<dbReference type="Proteomes" id="UP000664032">
    <property type="component" value="Unassembled WGS sequence"/>
</dbReference>
<keyword evidence="1" id="KW-0762">Sugar transport</keyword>
<organism evidence="1 2">
    <name type="scientific">Psilocybe cubensis</name>
    <name type="common">Psychedelic mushroom</name>
    <name type="synonym">Stropharia cubensis</name>
    <dbReference type="NCBI Taxonomy" id="181762"/>
    <lineage>
        <taxon>Eukaryota</taxon>
        <taxon>Fungi</taxon>
        <taxon>Dikarya</taxon>
        <taxon>Basidiomycota</taxon>
        <taxon>Agaricomycotina</taxon>
        <taxon>Agaricomycetes</taxon>
        <taxon>Agaricomycetidae</taxon>
        <taxon>Agaricales</taxon>
        <taxon>Agaricineae</taxon>
        <taxon>Strophariaceae</taxon>
        <taxon>Psilocybe</taxon>
    </lineage>
</organism>
<keyword evidence="2" id="KW-1185">Reference proteome</keyword>